<dbReference type="AlphaFoldDB" id="A0A4R0MKA0"/>
<dbReference type="Pfam" id="PF07715">
    <property type="entry name" value="Plug"/>
    <property type="match status" value="1"/>
</dbReference>
<dbReference type="Pfam" id="PF13715">
    <property type="entry name" value="CarbopepD_reg_2"/>
    <property type="match status" value="1"/>
</dbReference>
<dbReference type="InterPro" id="IPR008969">
    <property type="entry name" value="CarboxyPept-like_regulatory"/>
</dbReference>
<dbReference type="Proteomes" id="UP000292884">
    <property type="component" value="Unassembled WGS sequence"/>
</dbReference>
<gene>
    <name evidence="7" type="ORF">EZ428_22845</name>
</gene>
<reference evidence="7 8" key="1">
    <citation type="submission" date="2019-02" db="EMBL/GenBank/DDBJ databases">
        <title>Pedobacter sp. RP-1-13 sp. nov., isolated from Arctic soil.</title>
        <authorList>
            <person name="Dahal R.H."/>
        </authorList>
    </citation>
    <scope>NUCLEOTIDE SEQUENCE [LARGE SCALE GENOMIC DNA]</scope>
    <source>
        <strain evidence="7 8">RP-1-13</strain>
    </source>
</reference>
<keyword evidence="4" id="KW-0732">Signal</keyword>
<dbReference type="RefSeq" id="WP_131555656.1">
    <property type="nucleotide sequence ID" value="NZ_SJSK01000008.1"/>
</dbReference>
<keyword evidence="8" id="KW-1185">Reference proteome</keyword>
<evidence type="ECO:0000256" key="2">
    <source>
        <dbReference type="ARBA" id="ARBA00023136"/>
    </source>
</evidence>
<dbReference type="Gene3D" id="2.40.170.20">
    <property type="entry name" value="TonB-dependent receptor, beta-barrel domain"/>
    <property type="match status" value="1"/>
</dbReference>
<evidence type="ECO:0000256" key="1">
    <source>
        <dbReference type="ARBA" id="ARBA00004442"/>
    </source>
</evidence>
<organism evidence="7 8">
    <name type="scientific">Pedobacter frigiditerrae</name>
    <dbReference type="NCBI Taxonomy" id="2530452"/>
    <lineage>
        <taxon>Bacteria</taxon>
        <taxon>Pseudomonadati</taxon>
        <taxon>Bacteroidota</taxon>
        <taxon>Sphingobacteriia</taxon>
        <taxon>Sphingobacteriales</taxon>
        <taxon>Sphingobacteriaceae</taxon>
        <taxon>Pedobacter</taxon>
    </lineage>
</organism>
<accession>A0A4R0MKA0</accession>
<evidence type="ECO:0000313" key="7">
    <source>
        <dbReference type="EMBL" id="TCC87040.1"/>
    </source>
</evidence>
<feature type="domain" description="TonB-dependent receptor plug" evidence="5">
    <location>
        <begin position="134"/>
        <end position="234"/>
    </location>
</feature>
<name>A0A4R0MKA0_9SPHI</name>
<evidence type="ECO:0000259" key="5">
    <source>
        <dbReference type="Pfam" id="PF07715"/>
    </source>
</evidence>
<dbReference type="Gene3D" id="2.170.130.10">
    <property type="entry name" value="TonB-dependent receptor, plug domain"/>
    <property type="match status" value="1"/>
</dbReference>
<dbReference type="InterPro" id="IPR041700">
    <property type="entry name" value="OMP_b-brl_3"/>
</dbReference>
<comment type="caution">
    <text evidence="7">The sequence shown here is derived from an EMBL/GenBank/DDBJ whole genome shotgun (WGS) entry which is preliminary data.</text>
</comment>
<feature type="signal peptide" evidence="4">
    <location>
        <begin position="1"/>
        <end position="25"/>
    </location>
</feature>
<dbReference type="PANTHER" id="PTHR40980">
    <property type="entry name" value="PLUG DOMAIN-CONTAINING PROTEIN"/>
    <property type="match status" value="1"/>
</dbReference>
<comment type="subcellular location">
    <subcellularLocation>
        <location evidence="1">Cell outer membrane</location>
    </subcellularLocation>
</comment>
<evidence type="ECO:0000256" key="4">
    <source>
        <dbReference type="SAM" id="SignalP"/>
    </source>
</evidence>
<dbReference type="CDD" id="cd02795">
    <property type="entry name" value="CBM6-CBM35-CBM36_like"/>
    <property type="match status" value="1"/>
</dbReference>
<evidence type="ECO:0000259" key="6">
    <source>
        <dbReference type="Pfam" id="PF14905"/>
    </source>
</evidence>
<keyword evidence="2" id="KW-0472">Membrane</keyword>
<dbReference type="OrthoDB" id="9768470at2"/>
<dbReference type="EMBL" id="SJSK01000008">
    <property type="protein sequence ID" value="TCC87040.1"/>
    <property type="molecule type" value="Genomic_DNA"/>
</dbReference>
<sequence>MKSQLTLKKAFLTLLFVVIGTAVFAQTGKISGTISDKKTGETLIGAGVKISGTTKAVATDVEGRYTLSGLAAGKYVLEVSYVSYSTKNVTEVEVNDNAVTTVNVVLEESSSTLSQVVITTSVKQESVNTLYLKQKTNVSISDGISADQIKRSPDRNTSEVLKRVSGTSIQDNKFVIVRGLSDRYNATLLNNAILPSSEPDRKAFSFDIIPSNMIDNIVINKTASPDLPGDFSGGVVQVLTKDIPSDNYLFGSVGTGYNSQSTFKNFHLGEKSGVENFGFFKSSRNIPKGVPSTAKYNVLTSNQKIDAGKLFANSFQTNNYNSAMPAQAYQLSMGLRKELKNKANIGAIFSLTYRNAENRNESERFDYEGATTQYDFKDNTYKFSSSVGALANIAYIKGNNKIAFKNLYNISLDNTYTSRSGTQFVDKDYIQGYSYDLVSKSLLNTQLEGEHKLAWEDLKINWNLGYSYSDRLQPDLKSVNYRLDYDQGATKYEAVVPNGTASRTDASRFFSELFEDSYNAGLNLTLPFTLFNEKSSLKVGGMKQYKLRDFKARKFGYIKSFGSFDASLLTLPFNQIFDPANLKPTGFIMDEGTENADKYDATSDLNAGYAMLDTRLNKKLRVSFGARIEDSYQLVNTADYTGAKVKVEKQYLDILPSLNATYNLSEKTNIRLSASQTVTRPELRELSNFGFFDYISKRILQGNPDLKRSQNTNIDFKYEFFPGAGQVLSVSGYYKYFKNPIEQVVSSGSVRNITFQNATSATTYGMELEVRKNLAFISDNDFYKNLTAYANTSIIFSTVNLNSLVSEITSRALQGQSPYLINAGLLFNEPKTNLSFNLLYNRVGERISEVGYQGYPDIYEKGRNMIDFQISKRLLKNKAELRLNLVDILNEKIYFYQNNNTKNTYQAGTDNIMNTARTGTGASLTFTYNFSLDKK</sequence>
<dbReference type="PANTHER" id="PTHR40980:SF5">
    <property type="entry name" value="TONB-DEPENDENT RECEPTOR"/>
    <property type="match status" value="1"/>
</dbReference>
<dbReference type="SUPFAM" id="SSF49464">
    <property type="entry name" value="Carboxypeptidase regulatory domain-like"/>
    <property type="match status" value="1"/>
</dbReference>
<dbReference type="InterPro" id="IPR012910">
    <property type="entry name" value="Plug_dom"/>
</dbReference>
<dbReference type="InterPro" id="IPR037066">
    <property type="entry name" value="Plug_dom_sf"/>
</dbReference>
<feature type="domain" description="Outer membrane protein beta-barrel" evidence="6">
    <location>
        <begin position="594"/>
        <end position="910"/>
    </location>
</feature>
<proteinExistence type="predicted"/>
<dbReference type="GO" id="GO:0009279">
    <property type="term" value="C:cell outer membrane"/>
    <property type="evidence" value="ECO:0007669"/>
    <property type="project" value="UniProtKB-SubCell"/>
</dbReference>
<keyword evidence="3" id="KW-0998">Cell outer membrane</keyword>
<protein>
    <submittedName>
        <fullName evidence="7">TonB-dependent receptor</fullName>
    </submittedName>
</protein>
<feature type="chain" id="PRO_5020615083" evidence="4">
    <location>
        <begin position="26"/>
        <end position="935"/>
    </location>
</feature>
<dbReference type="SUPFAM" id="SSF56935">
    <property type="entry name" value="Porins"/>
    <property type="match status" value="1"/>
</dbReference>
<evidence type="ECO:0000313" key="8">
    <source>
        <dbReference type="Proteomes" id="UP000292884"/>
    </source>
</evidence>
<dbReference type="Gene3D" id="2.60.40.1120">
    <property type="entry name" value="Carboxypeptidase-like, regulatory domain"/>
    <property type="match status" value="1"/>
</dbReference>
<keyword evidence="7" id="KW-0675">Receptor</keyword>
<dbReference type="InterPro" id="IPR036942">
    <property type="entry name" value="Beta-barrel_TonB_sf"/>
</dbReference>
<dbReference type="Pfam" id="PF14905">
    <property type="entry name" value="OMP_b-brl_3"/>
    <property type="match status" value="1"/>
</dbReference>
<evidence type="ECO:0000256" key="3">
    <source>
        <dbReference type="ARBA" id="ARBA00023237"/>
    </source>
</evidence>